<evidence type="ECO:0000259" key="10">
    <source>
        <dbReference type="PROSITE" id="PS50234"/>
    </source>
</evidence>
<dbReference type="PANTHER" id="PTHR13532">
    <property type="match status" value="1"/>
</dbReference>
<dbReference type="InterPro" id="IPR039841">
    <property type="entry name" value="INTS14"/>
</dbReference>
<evidence type="ECO:0000256" key="5">
    <source>
        <dbReference type="ARBA" id="ARBA00023242"/>
    </source>
</evidence>
<dbReference type="GO" id="GO:0032039">
    <property type="term" value="C:integrator complex"/>
    <property type="evidence" value="ECO:0007669"/>
    <property type="project" value="InterPro"/>
</dbReference>
<dbReference type="FunFam" id="3.40.50.410:FF:000137">
    <property type="entry name" value="Integrator complex subunit 14"/>
    <property type="match status" value="1"/>
</dbReference>
<dbReference type="GO" id="GO:0034472">
    <property type="term" value="P:snRNA 3'-end processing"/>
    <property type="evidence" value="ECO:0007669"/>
    <property type="project" value="TreeGrafter"/>
</dbReference>
<organism evidence="11 12">
    <name type="scientific">Megalops atlanticus</name>
    <name type="common">Tarpon</name>
    <name type="synonym">Clupea gigantea</name>
    <dbReference type="NCBI Taxonomy" id="7932"/>
    <lineage>
        <taxon>Eukaryota</taxon>
        <taxon>Metazoa</taxon>
        <taxon>Chordata</taxon>
        <taxon>Craniata</taxon>
        <taxon>Vertebrata</taxon>
        <taxon>Euteleostomi</taxon>
        <taxon>Actinopterygii</taxon>
        <taxon>Neopterygii</taxon>
        <taxon>Teleostei</taxon>
        <taxon>Elopiformes</taxon>
        <taxon>Megalopidae</taxon>
        <taxon>Megalops</taxon>
    </lineage>
</organism>
<gene>
    <name evidence="11" type="ORF">MATL_G00095040</name>
</gene>
<dbReference type="Pfam" id="PF20504">
    <property type="entry name" value="IntS14_C"/>
    <property type="match status" value="1"/>
</dbReference>
<comment type="subcellular location">
    <subcellularLocation>
        <location evidence="1">Nucleus</location>
    </subcellularLocation>
</comment>
<dbReference type="CDD" id="cd00198">
    <property type="entry name" value="vWFA"/>
    <property type="match status" value="1"/>
</dbReference>
<comment type="caution">
    <text evidence="11">The sequence shown here is derived from an EMBL/GenBank/DDBJ whole genome shotgun (WGS) entry which is preliminary data.</text>
</comment>
<feature type="compositionally biased region" description="Basic and acidic residues" evidence="9">
    <location>
        <begin position="406"/>
        <end position="418"/>
    </location>
</feature>
<evidence type="ECO:0000313" key="12">
    <source>
        <dbReference type="Proteomes" id="UP001046870"/>
    </source>
</evidence>
<evidence type="ECO:0000256" key="7">
    <source>
        <dbReference type="ARBA" id="ARBA00061449"/>
    </source>
</evidence>
<evidence type="ECO:0000256" key="2">
    <source>
        <dbReference type="ARBA" id="ARBA00016816"/>
    </source>
</evidence>
<dbReference type="Pfam" id="PF13519">
    <property type="entry name" value="VWA_2"/>
    <property type="match status" value="1"/>
</dbReference>
<evidence type="ECO:0000256" key="9">
    <source>
        <dbReference type="SAM" id="MobiDB-lite"/>
    </source>
</evidence>
<dbReference type="InterPro" id="IPR036465">
    <property type="entry name" value="vWFA_dom_sf"/>
</dbReference>
<dbReference type="Gene3D" id="3.40.50.410">
    <property type="entry name" value="von Willebrand factor, type A domain"/>
    <property type="match status" value="1"/>
</dbReference>
<dbReference type="GO" id="GO:0046872">
    <property type="term" value="F:metal ion binding"/>
    <property type="evidence" value="ECO:0007669"/>
    <property type="project" value="UniProtKB-KW"/>
</dbReference>
<evidence type="ECO:0000256" key="4">
    <source>
        <dbReference type="ARBA" id="ARBA00022842"/>
    </source>
</evidence>
<feature type="domain" description="VWFA" evidence="10">
    <location>
        <begin position="34"/>
        <end position="236"/>
    </location>
</feature>
<keyword evidence="12" id="KW-1185">Reference proteome</keyword>
<dbReference type="PANTHER" id="PTHR13532:SF3">
    <property type="entry name" value="INTEGRATOR COMPLEX SUBUNIT 14"/>
    <property type="match status" value="1"/>
</dbReference>
<sequence>RTPKRELFVLGERRVSQVLNGFCLGNSGHFAVMPTVVLMDVSLSMTRPVALEGSEEFQRKNLAIHGLTMLFEHMATNYRLEFTALVAFSSLWELMVPFTRDYNTLQEALSNLEDYDKTCLESALQGVSNVVQQEWGSSCPCQVVLVTDGALGIGRGSLRHSLHTLKHRGDDKKFPLPFPFPAKLYIMCIANAEELQSSDTLENLEQLLSLNTGGGQIFTMEGPLCLKSVQSMFGKLIDQAYTPFHAVLRCGNLSSDVQVFPRPEPVVIDEEVEPIPRTILTELEIVGFIEIGDISSPPVLSRHLVLPIAVNKEVDEVGAGTTDDTEEESSANQMAGKSPNFCVLLHGSLKVEGMVALVQLGPDWYGMLYSQADSKKKSNLMMSLFEPSPEPLPWLGKISQLGPTSDAKENPYGEDDTKSPFPLQPKNKRSYAQNVTVWIKPSGLQTDVQKILRNARKLPEKTQTFYKELNRLRKAALAFGFWELLKGVAELLERECTLLPDSAHPDAAFQLSHAAQQLKLASTGDSQYATFDINITPMVTDFSGGDRDRM</sequence>
<feature type="non-terminal residue" evidence="11">
    <location>
        <position position="1"/>
    </location>
</feature>
<evidence type="ECO:0000313" key="11">
    <source>
        <dbReference type="EMBL" id="KAG7473362.1"/>
    </source>
</evidence>
<proteinExistence type="inferred from homology"/>
<dbReference type="Proteomes" id="UP001046870">
    <property type="component" value="Chromosome 7"/>
</dbReference>
<keyword evidence="5" id="KW-0539">Nucleus</keyword>
<evidence type="ECO:0000256" key="3">
    <source>
        <dbReference type="ARBA" id="ARBA00022723"/>
    </source>
</evidence>
<dbReference type="PROSITE" id="PS50234">
    <property type="entry name" value="VWFA"/>
    <property type="match status" value="1"/>
</dbReference>
<dbReference type="InterPro" id="IPR046471">
    <property type="entry name" value="IntS14_C"/>
</dbReference>
<reference evidence="11" key="1">
    <citation type="submission" date="2021-01" db="EMBL/GenBank/DDBJ databases">
        <authorList>
            <person name="Zahm M."/>
            <person name="Roques C."/>
            <person name="Cabau C."/>
            <person name="Klopp C."/>
            <person name="Donnadieu C."/>
            <person name="Jouanno E."/>
            <person name="Lampietro C."/>
            <person name="Louis A."/>
            <person name="Herpin A."/>
            <person name="Echchiki A."/>
            <person name="Berthelot C."/>
            <person name="Parey E."/>
            <person name="Roest-Crollius H."/>
            <person name="Braasch I."/>
            <person name="Postlethwait J."/>
            <person name="Bobe J."/>
            <person name="Montfort J."/>
            <person name="Bouchez O."/>
            <person name="Begum T."/>
            <person name="Mejri S."/>
            <person name="Adams A."/>
            <person name="Chen W.-J."/>
            <person name="Guiguen Y."/>
        </authorList>
    </citation>
    <scope>NUCLEOTIDE SEQUENCE</scope>
    <source>
        <strain evidence="11">YG-15Mar2019-1</strain>
        <tissue evidence="11">Brain</tissue>
    </source>
</reference>
<evidence type="ECO:0000256" key="8">
    <source>
        <dbReference type="ARBA" id="ARBA00065091"/>
    </source>
</evidence>
<dbReference type="EMBL" id="JAFDVH010000007">
    <property type="protein sequence ID" value="KAG7473362.1"/>
    <property type="molecule type" value="Genomic_DNA"/>
</dbReference>
<comment type="subunit">
    <text evidence="8">Component of the Integrator complex, composed of core subunits INTS1, INTS2, INTS3, INTS4, INTS5, INTS6, INTS7, INTS8, INTS9/RC74, INTS10, INTS11/CPSF3L, INTS12, INTS13, INTS14 and INTS15. The core complex associates with protein phosphatase 2A subunits PPP2CA and PPP2R1A, to form the Integrator-PP2A (INTAC) complex. INTS14 is part of the tail subcomplex, composed of INTS10, INTS13, INTS14 and INTS15.</text>
</comment>
<protein>
    <recommendedName>
        <fullName evidence="2">Integrator complex subunit 14</fullName>
    </recommendedName>
    <alternativeName>
        <fullName evidence="6">von Willebrand factor A domain-containing protein 9</fullName>
    </alternativeName>
</protein>
<keyword evidence="4" id="KW-0460">Magnesium</keyword>
<dbReference type="InterPro" id="IPR002035">
    <property type="entry name" value="VWF_A"/>
</dbReference>
<evidence type="ECO:0000256" key="1">
    <source>
        <dbReference type="ARBA" id="ARBA00004123"/>
    </source>
</evidence>
<dbReference type="OrthoDB" id="2374335at2759"/>
<dbReference type="SUPFAM" id="SSF53300">
    <property type="entry name" value="vWA-like"/>
    <property type="match status" value="1"/>
</dbReference>
<feature type="region of interest" description="Disordered" evidence="9">
    <location>
        <begin position="403"/>
        <end position="426"/>
    </location>
</feature>
<name>A0A9D3T6E0_MEGAT</name>
<dbReference type="Pfam" id="PF19435">
    <property type="entry name" value="IntS14_b-barrel"/>
    <property type="match status" value="1"/>
</dbReference>
<evidence type="ECO:0000256" key="6">
    <source>
        <dbReference type="ARBA" id="ARBA00029992"/>
    </source>
</evidence>
<keyword evidence="3" id="KW-0479">Metal-binding</keyword>
<dbReference type="AlphaFoldDB" id="A0A9D3T6E0"/>
<dbReference type="InterPro" id="IPR045814">
    <property type="entry name" value="IntS14_b-barrel"/>
</dbReference>
<comment type="similarity">
    <text evidence="7">Belongs to the Integrator subunit 14 family.</text>
</comment>
<accession>A0A9D3T6E0</accession>